<gene>
    <name evidence="1" type="ORF">SIM66_13245</name>
</gene>
<protein>
    <recommendedName>
        <fullName evidence="3">Lipoprotein</fullName>
    </recommendedName>
</protein>
<evidence type="ECO:0008006" key="3">
    <source>
        <dbReference type="Google" id="ProtNLM"/>
    </source>
</evidence>
<dbReference type="RefSeq" id="WP_137165218.1">
    <property type="nucleotide sequence ID" value="NZ_CP012915.1"/>
</dbReference>
<evidence type="ECO:0000313" key="2">
    <source>
        <dbReference type="Proteomes" id="UP001277471"/>
    </source>
</evidence>
<accession>A0ABU4P5U8</accession>
<sequence>MRVGTIGVFLASALLANCAGKVDYTPPQVYSNATNTKAINKTKEQVWSELIPALSKDFFVINNLDKSSGLINVSYAGDPSSYIDCGTITSYVKNARGERTYTFNGAEKYKQYEIMTNDNLIFVERKADLEGRMNIIVSESGKNQSVLTANTRYVLTVSSRVSDVAGNQVSQNNMISFNTGGVGQGRETICRPNGKLEQTILGLVN</sequence>
<comment type="caution">
    <text evidence="1">The sequence shown here is derived from an EMBL/GenBank/DDBJ whole genome shotgun (WGS) entry which is preliminary data.</text>
</comment>
<reference evidence="1 2" key="1">
    <citation type="submission" date="2023-11" db="EMBL/GenBank/DDBJ databases">
        <title>MicrobeMod: A computational toolkit for identifying prokaryotic methylation and restriction-modification with nanopore sequencing.</title>
        <authorList>
            <person name="Crits-Christoph A."/>
            <person name="Kang S.C."/>
            <person name="Lee H."/>
            <person name="Ostrov N."/>
        </authorList>
    </citation>
    <scope>NUCLEOTIDE SEQUENCE [LARGE SCALE GENOMIC DNA]</scope>
    <source>
        <strain evidence="1 2">ATCC 29145</strain>
    </source>
</reference>
<dbReference type="Proteomes" id="UP001277471">
    <property type="component" value="Unassembled WGS sequence"/>
</dbReference>
<dbReference type="GeneID" id="56451327"/>
<organism evidence="1 2">
    <name type="scientific">Azospirillum brasilense</name>
    <dbReference type="NCBI Taxonomy" id="192"/>
    <lineage>
        <taxon>Bacteria</taxon>
        <taxon>Pseudomonadati</taxon>
        <taxon>Pseudomonadota</taxon>
        <taxon>Alphaproteobacteria</taxon>
        <taxon>Rhodospirillales</taxon>
        <taxon>Azospirillaceae</taxon>
        <taxon>Azospirillum</taxon>
    </lineage>
</organism>
<proteinExistence type="predicted"/>
<dbReference type="EMBL" id="JAWXYC010000003">
    <property type="protein sequence ID" value="MDX5952151.1"/>
    <property type="molecule type" value="Genomic_DNA"/>
</dbReference>
<keyword evidence="2" id="KW-1185">Reference proteome</keyword>
<evidence type="ECO:0000313" key="1">
    <source>
        <dbReference type="EMBL" id="MDX5952151.1"/>
    </source>
</evidence>
<name>A0ABU4P5U8_AZOBR</name>